<feature type="region of interest" description="Disordered" evidence="1">
    <location>
        <begin position="94"/>
        <end position="117"/>
    </location>
</feature>
<dbReference type="Proteomes" id="UP000250235">
    <property type="component" value="Unassembled WGS sequence"/>
</dbReference>
<sequence>MDMASFAVVYGYAMSVGLSCWQLLSKRWIQSLIEDHIESHVVTDRLINRARKVQRYHRSGDRLIGCVRIQPSCDGLTGPEDHGPMISPLIHRGMEARRSSGNQAGQSGGAVGRSSFP</sequence>
<name>A0A2Z7BRA0_9LAMI</name>
<evidence type="ECO:0000313" key="2">
    <source>
        <dbReference type="EMBL" id="KZV34511.1"/>
    </source>
</evidence>
<dbReference type="AlphaFoldDB" id="A0A2Z7BRA0"/>
<dbReference type="EMBL" id="KV005046">
    <property type="protein sequence ID" value="KZV34511.1"/>
    <property type="molecule type" value="Genomic_DNA"/>
</dbReference>
<reference evidence="2 3" key="1">
    <citation type="journal article" date="2015" name="Proc. Natl. Acad. Sci. U.S.A.">
        <title>The resurrection genome of Boea hygrometrica: A blueprint for survival of dehydration.</title>
        <authorList>
            <person name="Xiao L."/>
            <person name="Yang G."/>
            <person name="Zhang L."/>
            <person name="Yang X."/>
            <person name="Zhao S."/>
            <person name="Ji Z."/>
            <person name="Zhou Q."/>
            <person name="Hu M."/>
            <person name="Wang Y."/>
            <person name="Chen M."/>
            <person name="Xu Y."/>
            <person name="Jin H."/>
            <person name="Xiao X."/>
            <person name="Hu G."/>
            <person name="Bao F."/>
            <person name="Hu Y."/>
            <person name="Wan P."/>
            <person name="Li L."/>
            <person name="Deng X."/>
            <person name="Kuang T."/>
            <person name="Xiang C."/>
            <person name="Zhu J.K."/>
            <person name="Oliver M.J."/>
            <person name="He Y."/>
        </authorList>
    </citation>
    <scope>NUCLEOTIDE SEQUENCE [LARGE SCALE GENOMIC DNA]</scope>
    <source>
        <strain evidence="3">cv. XS01</strain>
    </source>
</reference>
<keyword evidence="3" id="KW-1185">Reference proteome</keyword>
<evidence type="ECO:0000256" key="1">
    <source>
        <dbReference type="SAM" id="MobiDB-lite"/>
    </source>
</evidence>
<organism evidence="2 3">
    <name type="scientific">Dorcoceras hygrometricum</name>
    <dbReference type="NCBI Taxonomy" id="472368"/>
    <lineage>
        <taxon>Eukaryota</taxon>
        <taxon>Viridiplantae</taxon>
        <taxon>Streptophyta</taxon>
        <taxon>Embryophyta</taxon>
        <taxon>Tracheophyta</taxon>
        <taxon>Spermatophyta</taxon>
        <taxon>Magnoliopsida</taxon>
        <taxon>eudicotyledons</taxon>
        <taxon>Gunneridae</taxon>
        <taxon>Pentapetalae</taxon>
        <taxon>asterids</taxon>
        <taxon>lamiids</taxon>
        <taxon>Lamiales</taxon>
        <taxon>Gesneriaceae</taxon>
        <taxon>Didymocarpoideae</taxon>
        <taxon>Trichosporeae</taxon>
        <taxon>Loxocarpinae</taxon>
        <taxon>Dorcoceras</taxon>
    </lineage>
</organism>
<evidence type="ECO:0000313" key="3">
    <source>
        <dbReference type="Proteomes" id="UP000250235"/>
    </source>
</evidence>
<gene>
    <name evidence="2" type="ORF">F511_27860</name>
</gene>
<accession>A0A2Z7BRA0</accession>
<proteinExistence type="predicted"/>
<protein>
    <submittedName>
        <fullName evidence="2">Uncharacterized protein</fullName>
    </submittedName>
</protein>